<dbReference type="SUPFAM" id="SSF46689">
    <property type="entry name" value="Homeodomain-like"/>
    <property type="match status" value="2"/>
</dbReference>
<evidence type="ECO:0000259" key="4">
    <source>
        <dbReference type="PROSITE" id="PS01124"/>
    </source>
</evidence>
<dbReference type="RefSeq" id="WP_236290029.1">
    <property type="nucleotide sequence ID" value="NZ_CAKMMW010000013.1"/>
</dbReference>
<keyword evidence="3" id="KW-0804">Transcription</keyword>
<sequence length="281" mass="33262">MRRHVMLPTLQQSMYFIFPESVGWYRDEAQHEVERPEGLWSTYSLHFVISGKGYVEIEGQLYTLQKGDAFLFPPYQEQRYYSSKDDPWDVRWVHFYGDQIKEFLLEKGFLRNLWTLKRNAELEKAFNELLLEAEAHQILRPTQLSTLMYMILCEFMSYASPLTVNRGTESVDRILALLPEMQRRACEPFNLEEWAELTGVSTYYFCKIFRKATSMTPLSFITLCRIQFAKQRLIEKENWPIKDIAGEAGYTSASYFNQRFHEHEGMTPSEFRSLYMKGSFS</sequence>
<dbReference type="Gene3D" id="1.10.10.60">
    <property type="entry name" value="Homeodomain-like"/>
    <property type="match status" value="2"/>
</dbReference>
<dbReference type="InterPro" id="IPR037923">
    <property type="entry name" value="HTH-like"/>
</dbReference>
<evidence type="ECO:0000256" key="1">
    <source>
        <dbReference type="ARBA" id="ARBA00023015"/>
    </source>
</evidence>
<dbReference type="InterPro" id="IPR003313">
    <property type="entry name" value="AraC-bd"/>
</dbReference>
<dbReference type="PANTHER" id="PTHR43280:SF28">
    <property type="entry name" value="HTH-TYPE TRANSCRIPTIONAL ACTIVATOR RHAS"/>
    <property type="match status" value="1"/>
</dbReference>
<reference evidence="5" key="1">
    <citation type="submission" date="2022-01" db="EMBL/GenBank/DDBJ databases">
        <authorList>
            <person name="Criscuolo A."/>
        </authorList>
    </citation>
    <scope>NUCLEOTIDE SEQUENCE</scope>
    <source>
        <strain evidence="5">CIP111891</strain>
    </source>
</reference>
<dbReference type="Gene3D" id="2.60.120.280">
    <property type="entry name" value="Regulatory protein AraC"/>
    <property type="match status" value="1"/>
</dbReference>
<dbReference type="EMBL" id="CAKMMW010000013">
    <property type="protein sequence ID" value="CAH1214244.1"/>
    <property type="molecule type" value="Genomic_DNA"/>
</dbReference>
<dbReference type="Proteomes" id="UP000838821">
    <property type="component" value="Unassembled WGS sequence"/>
</dbReference>
<gene>
    <name evidence="5" type="primary">btr_6</name>
    <name evidence="5" type="ORF">PAECIP111891_04061</name>
</gene>
<dbReference type="CDD" id="cd06986">
    <property type="entry name" value="cupin_MmsR-like_N"/>
    <property type="match status" value="1"/>
</dbReference>
<comment type="caution">
    <text evidence="5">The sequence shown here is derived from an EMBL/GenBank/DDBJ whole genome shotgun (WGS) entry which is preliminary data.</text>
</comment>
<evidence type="ECO:0000313" key="6">
    <source>
        <dbReference type="Proteomes" id="UP000838821"/>
    </source>
</evidence>
<dbReference type="SMART" id="SM00342">
    <property type="entry name" value="HTH_ARAC"/>
    <property type="match status" value="1"/>
</dbReference>
<dbReference type="Pfam" id="PF02311">
    <property type="entry name" value="AraC_binding"/>
    <property type="match status" value="1"/>
</dbReference>
<dbReference type="SUPFAM" id="SSF51215">
    <property type="entry name" value="Regulatory protein AraC"/>
    <property type="match status" value="1"/>
</dbReference>
<dbReference type="PRINTS" id="PR00032">
    <property type="entry name" value="HTHARAC"/>
</dbReference>
<keyword evidence="1" id="KW-0805">Transcription regulation</keyword>
<accession>A0ABN8GQT5</accession>
<dbReference type="PROSITE" id="PS01124">
    <property type="entry name" value="HTH_ARAC_FAMILY_2"/>
    <property type="match status" value="1"/>
</dbReference>
<evidence type="ECO:0000256" key="2">
    <source>
        <dbReference type="ARBA" id="ARBA00023125"/>
    </source>
</evidence>
<dbReference type="InterPro" id="IPR018060">
    <property type="entry name" value="HTH_AraC"/>
</dbReference>
<evidence type="ECO:0000313" key="5">
    <source>
        <dbReference type="EMBL" id="CAH1214244.1"/>
    </source>
</evidence>
<protein>
    <submittedName>
        <fullName evidence="5">HTH-type transcriptional activator Btr</fullName>
    </submittedName>
</protein>
<dbReference type="InterPro" id="IPR009057">
    <property type="entry name" value="Homeodomain-like_sf"/>
</dbReference>
<dbReference type="PANTHER" id="PTHR43280">
    <property type="entry name" value="ARAC-FAMILY TRANSCRIPTIONAL REGULATOR"/>
    <property type="match status" value="1"/>
</dbReference>
<organism evidence="5 6">
    <name type="scientific">Paenibacillus allorhizoplanae</name>
    <dbReference type="NCBI Taxonomy" id="2905648"/>
    <lineage>
        <taxon>Bacteria</taxon>
        <taxon>Bacillati</taxon>
        <taxon>Bacillota</taxon>
        <taxon>Bacilli</taxon>
        <taxon>Bacillales</taxon>
        <taxon>Paenibacillaceae</taxon>
        <taxon>Paenibacillus</taxon>
    </lineage>
</organism>
<dbReference type="Pfam" id="PF12833">
    <property type="entry name" value="HTH_18"/>
    <property type="match status" value="1"/>
</dbReference>
<keyword evidence="6" id="KW-1185">Reference proteome</keyword>
<keyword evidence="2" id="KW-0238">DNA-binding</keyword>
<name>A0ABN8GQT5_9BACL</name>
<evidence type="ECO:0000256" key="3">
    <source>
        <dbReference type="ARBA" id="ARBA00023163"/>
    </source>
</evidence>
<proteinExistence type="predicted"/>
<feature type="domain" description="HTH araC/xylS-type" evidence="4">
    <location>
        <begin position="172"/>
        <end position="274"/>
    </location>
</feature>
<dbReference type="InterPro" id="IPR020449">
    <property type="entry name" value="Tscrpt_reg_AraC-type_HTH"/>
</dbReference>